<dbReference type="InterPro" id="IPR011989">
    <property type="entry name" value="ARM-like"/>
</dbReference>
<dbReference type="SUPFAM" id="SSF48371">
    <property type="entry name" value="ARM repeat"/>
    <property type="match status" value="1"/>
</dbReference>
<dbReference type="InterPro" id="IPR016024">
    <property type="entry name" value="ARM-type_fold"/>
</dbReference>
<comment type="caution">
    <text evidence="1">The sequence shown here is derived from an EMBL/GenBank/DDBJ whole genome shotgun (WGS) entry which is preliminary data.</text>
</comment>
<gene>
    <name evidence="1" type="ORF">M467_12235</name>
</gene>
<proteinExistence type="predicted"/>
<organism evidence="1 2">
    <name type="scientific">Exiguobacterium chiriqhucha RW-2</name>
    <dbReference type="NCBI Taxonomy" id="1345023"/>
    <lineage>
        <taxon>Bacteria</taxon>
        <taxon>Bacillati</taxon>
        <taxon>Bacillota</taxon>
        <taxon>Bacilli</taxon>
        <taxon>Bacillales</taxon>
        <taxon>Bacillales Family XII. Incertae Sedis</taxon>
        <taxon>Exiguobacterium</taxon>
    </lineage>
</organism>
<sequence>MSMKDRISASSFQKLNDMKKHLVDHDVQEKFVLNEDEEEKIRQELLQQAEREDESEEIDDDFFTSLSGPSQQDGNEKLVEVEYMGRVGYVDISFEHLDEDINETEARTIVDSLELMAYSDDPAKRKEAAKEVEAYGEKAVSIIFRECRKFDLTEDQRKSEIVNLLGRLSVRSLRGRKIIKAVLEKANSTQHITLSMLGAGTIREREAVGSILTHMSNPDFVAIGLESLIKIRDKQSVEPIIKIINNLDSNRNDIIDQVIQLAPRFADFGPEAVKPVFDAYIKGEKRAVRPVFTLALRSFKEDAVPVLSAVLEDESDEGKLMPICMTLGGLRMPYATKLLVDAFQKYPNKKRVIVRGFSHTNDSSLVPMIVAELKATPDLRLQQECLGAIAYLGQNDRELIPTIRPFLNEQRSKLYLDALNCMVRLGDRESFEQYIDLLMNGDENEQFVLQKHLPKMPFRLIVKMAETMLVCPDEKAIMLVTSLQRANIMPEDVGPILQKKLNQKPSPTLKLEIYRLIGKHVNKKKELLSQDVLYKAKQDENDPRVIRELDQIIENMRKEKGRISTVRN</sequence>
<dbReference type="eggNOG" id="COG1413">
    <property type="taxonomic scope" value="Bacteria"/>
</dbReference>
<dbReference type="EMBL" id="ATCL01000012">
    <property type="protein sequence ID" value="ERG68049.1"/>
    <property type="molecule type" value="Genomic_DNA"/>
</dbReference>
<dbReference type="Gene3D" id="1.25.10.10">
    <property type="entry name" value="Leucine-rich Repeat Variant"/>
    <property type="match status" value="1"/>
</dbReference>
<keyword evidence="2" id="KW-1185">Reference proteome</keyword>
<dbReference type="RefSeq" id="WP_021065809.1">
    <property type="nucleotide sequence ID" value="NZ_ATCL01000012.1"/>
</dbReference>
<protein>
    <submittedName>
        <fullName evidence="1">Uncharacterized protein</fullName>
    </submittedName>
</protein>
<reference evidence="1 2" key="1">
    <citation type="journal article" date="2013" name="Genome Announc.">
        <title>Draft Genome Sequence of Exiguobacterium pavilionensis Strain RW-2, with Wide Thermal, Salinity, and pH Tolerance, Isolated from Modern Freshwater Microbialites.</title>
        <authorList>
            <person name="White R.A.III."/>
            <person name="Grassa C.J."/>
            <person name="Suttle C.A."/>
        </authorList>
    </citation>
    <scope>NUCLEOTIDE SEQUENCE [LARGE SCALE GENOMIC DNA]</scope>
    <source>
        <strain evidence="1 2">RW-2</strain>
    </source>
</reference>
<evidence type="ECO:0000313" key="2">
    <source>
        <dbReference type="Proteomes" id="UP000016464"/>
    </source>
</evidence>
<evidence type="ECO:0000313" key="1">
    <source>
        <dbReference type="EMBL" id="ERG68049.1"/>
    </source>
</evidence>
<dbReference type="AlphaFoldDB" id="U1LZ89"/>
<dbReference type="OrthoDB" id="2776274at2"/>
<name>U1LZ89_9BACL</name>
<dbReference type="Proteomes" id="UP000016464">
    <property type="component" value="Unassembled WGS sequence"/>
</dbReference>
<dbReference type="PATRIC" id="fig|1345023.5.peg.647"/>
<accession>U1LZ89</accession>